<dbReference type="RefSeq" id="XP_026192415.1">
    <property type="nucleotide sequence ID" value="XM_026336630.1"/>
</dbReference>
<keyword evidence="2" id="KW-1185">Reference proteome</keyword>
<feature type="compositionally biased region" description="Low complexity" evidence="1">
    <location>
        <begin position="626"/>
        <end position="639"/>
    </location>
</feature>
<gene>
    <name evidence="3" type="primary">LOC34622570</name>
</gene>
<feature type="region of interest" description="Disordered" evidence="1">
    <location>
        <begin position="81"/>
        <end position="103"/>
    </location>
</feature>
<proteinExistence type="predicted"/>
<evidence type="ECO:0000256" key="1">
    <source>
        <dbReference type="SAM" id="MobiDB-lite"/>
    </source>
</evidence>
<feature type="compositionally biased region" description="Low complexity" evidence="1">
    <location>
        <begin position="81"/>
        <end position="90"/>
    </location>
</feature>
<dbReference type="GeneID" id="34622570"/>
<evidence type="ECO:0000313" key="2">
    <source>
        <dbReference type="Proteomes" id="UP000515125"/>
    </source>
</evidence>
<protein>
    <submittedName>
        <fullName evidence="3">Uncharacterized protein LOC34622570</fullName>
    </submittedName>
</protein>
<feature type="region of interest" description="Disordered" evidence="1">
    <location>
        <begin position="625"/>
        <end position="656"/>
    </location>
</feature>
<name>A0A6P6RZ77_9EIME</name>
<reference evidence="3" key="1">
    <citation type="submission" date="2025-08" db="UniProtKB">
        <authorList>
            <consortium name="RefSeq"/>
        </authorList>
    </citation>
    <scope>IDENTIFICATION</scope>
</reference>
<evidence type="ECO:0000313" key="3">
    <source>
        <dbReference type="RefSeq" id="XP_026192415.1"/>
    </source>
</evidence>
<accession>A0A6P6RZ77</accession>
<organism evidence="2 3">
    <name type="scientific">Cyclospora cayetanensis</name>
    <dbReference type="NCBI Taxonomy" id="88456"/>
    <lineage>
        <taxon>Eukaryota</taxon>
        <taxon>Sar</taxon>
        <taxon>Alveolata</taxon>
        <taxon>Apicomplexa</taxon>
        <taxon>Conoidasida</taxon>
        <taxon>Coccidia</taxon>
        <taxon>Eucoccidiorida</taxon>
        <taxon>Eimeriorina</taxon>
        <taxon>Eimeriidae</taxon>
        <taxon>Cyclospora</taxon>
    </lineage>
</organism>
<sequence length="781" mass="82837">MRHWRAAACAAFIPELGPSADSAAAAYSASRIHSATSSTAHEPQIAQVQRAVKDIQGLFTAHGLISAFLGTNPAVVLHAEPQSAAEASESPTERTGDASGWEKPPARLVAWPLGAPEAFMRHVELKHAGREKLSLHAASADPFIPTASCLPDFAYQPPHDDVVAVVWGTPSFWAALSVDAVCSLIAAFVQTQETQEEDASLFLQEEAADFLLRKALVQAVVKREKTVKELLHHPAALRAAGLPHWEDPLMEAEQRAALGNKKAEIALMRRVIAAQEEYLKRKSGPFRFAKQPFFDSGEKCQMQLECSVHHLWERATVNTFDIYLKIGATALIFVADLFSGLVGGQSSLYGKLSRVCECMPWPLASRLRLVWTPEGLWAHPGNTFSSKCTFFHTWGFWCCSSTPLQSTTPRATARKKDAPYICIARGALAIDHSTPSYDMRLTAAPMLLEMKYTPCEKSSINVNFPVLNAFWKQRFFADACLIEEGAPNPPVPIPPVQPRFVALALSGSHFSSTRERGPPEAPIVGPLPPFPEVFSPMAHRLRAPFCFSGSAQGVVSGLRGSSGACCELVERKNLLGADQGETSPFFLTRNAVFLASALSCGCPSRTAGPHCCGFAAFATATSDPLGASGRAPPSSRAAGKGASESDANAVSKGQRVGEEGEALQQAVEEAFCVFGVIYRHAQKAPSSARSATSAAASPAVTSSSASTQTTAPAENQGVAICAARGAEGPRQCGYTYTAGVDSSPIAAATTAAASERVRTAAGGSPPCSCWLPAAAPPAGAL</sequence>
<dbReference type="OrthoDB" id="346124at2759"/>
<dbReference type="Proteomes" id="UP000515125">
    <property type="component" value="Unplaced"/>
</dbReference>
<dbReference type="AlphaFoldDB" id="A0A6P6RZ77"/>